<evidence type="ECO:0000256" key="1">
    <source>
        <dbReference type="ARBA" id="ARBA00010501"/>
    </source>
</evidence>
<dbReference type="GO" id="GO:2001240">
    <property type="term" value="P:negative regulation of extrinsic apoptotic signaling pathway in absence of ligand"/>
    <property type="evidence" value="ECO:0007669"/>
    <property type="project" value="TreeGrafter"/>
</dbReference>
<evidence type="ECO:0000256" key="8">
    <source>
        <dbReference type="RuleBase" id="RU362036"/>
    </source>
</evidence>
<keyword evidence="2 8" id="KW-0378">Hydrolase</keyword>
<comment type="catalytic activity">
    <reaction evidence="5 8">
        <text>O-phospho-L-tyrosyl-[protein] + H2O = L-tyrosyl-[protein] + phosphate</text>
        <dbReference type="Rhea" id="RHEA:10684"/>
        <dbReference type="Rhea" id="RHEA-COMP:10136"/>
        <dbReference type="Rhea" id="RHEA-COMP:20101"/>
        <dbReference type="ChEBI" id="CHEBI:15377"/>
        <dbReference type="ChEBI" id="CHEBI:43474"/>
        <dbReference type="ChEBI" id="CHEBI:46858"/>
        <dbReference type="ChEBI" id="CHEBI:61978"/>
        <dbReference type="EC" id="3.1.3.48"/>
    </reaction>
</comment>
<dbReference type="InterPro" id="IPR038102">
    <property type="entry name" value="EYA_dom_sf"/>
</dbReference>
<dbReference type="AlphaFoldDB" id="A0A8S1FBV5"/>
<protein>
    <recommendedName>
        <fullName evidence="8">Eyes absent homolog</fullName>
        <ecNumber evidence="8">3.1.3.48</ecNumber>
    </recommendedName>
</protein>
<dbReference type="Gene3D" id="3.40.50.12350">
    <property type="match status" value="1"/>
</dbReference>
<keyword evidence="4 8" id="KW-0904">Protein phosphatase</keyword>
<feature type="binding site" evidence="7">
    <location>
        <position position="195"/>
    </location>
    <ligand>
        <name>Mg(2+)</name>
        <dbReference type="ChEBI" id="CHEBI:18420"/>
    </ligand>
</feature>
<dbReference type="Proteomes" id="UP000494206">
    <property type="component" value="Unassembled WGS sequence"/>
</dbReference>
<feature type="active site" description="Proton donor" evidence="6">
    <location>
        <position position="197"/>
    </location>
</feature>
<evidence type="ECO:0000256" key="7">
    <source>
        <dbReference type="PIRSR" id="PIRSR628472-2"/>
    </source>
</evidence>
<evidence type="ECO:0000256" key="2">
    <source>
        <dbReference type="ARBA" id="ARBA00022801"/>
    </source>
</evidence>
<proteinExistence type="inferred from homology"/>
<accession>A0A8S1FBV5</accession>
<comment type="cofactor">
    <cofactor evidence="7 8">
        <name>Mg(2+)</name>
        <dbReference type="ChEBI" id="CHEBI:18420"/>
    </cofactor>
    <text evidence="7 8">Binds 1 Mg(2+) ion per subunit.</text>
</comment>
<keyword evidence="11" id="KW-1185">Reference proteome</keyword>
<evidence type="ECO:0000313" key="11">
    <source>
        <dbReference type="Proteomes" id="UP000494206"/>
    </source>
</evidence>
<feature type="active site" description="Nucleophile" evidence="6">
    <location>
        <position position="195"/>
    </location>
</feature>
<dbReference type="OrthoDB" id="167668at2759"/>
<evidence type="ECO:0000256" key="5">
    <source>
        <dbReference type="ARBA" id="ARBA00051722"/>
    </source>
</evidence>
<keyword evidence="3 7" id="KW-0460">Magnesium</keyword>
<organism evidence="10 11">
    <name type="scientific">Caenorhabditis bovis</name>
    <dbReference type="NCBI Taxonomy" id="2654633"/>
    <lineage>
        <taxon>Eukaryota</taxon>
        <taxon>Metazoa</taxon>
        <taxon>Ecdysozoa</taxon>
        <taxon>Nematoda</taxon>
        <taxon>Chromadorea</taxon>
        <taxon>Rhabditida</taxon>
        <taxon>Rhabditina</taxon>
        <taxon>Rhabditomorpha</taxon>
        <taxon>Rhabditoidea</taxon>
        <taxon>Rhabditidae</taxon>
        <taxon>Peloderinae</taxon>
        <taxon>Caenorhabditis</taxon>
    </lineage>
</organism>
<gene>
    <name evidence="10" type="ORF">CBOVIS_LOCUS10248</name>
</gene>
<name>A0A8S1FBV5_9PELO</name>
<dbReference type="EMBL" id="CADEPM010000007">
    <property type="protein sequence ID" value="CAB3408467.1"/>
    <property type="molecule type" value="Genomic_DNA"/>
</dbReference>
<dbReference type="GO" id="GO:0005634">
    <property type="term" value="C:nucleus"/>
    <property type="evidence" value="ECO:0007669"/>
    <property type="project" value="TreeGrafter"/>
</dbReference>
<reference evidence="10 11" key="1">
    <citation type="submission" date="2020-04" db="EMBL/GenBank/DDBJ databases">
        <authorList>
            <person name="Laetsch R D."/>
            <person name="Stevens L."/>
            <person name="Kumar S."/>
            <person name="Blaxter L. M."/>
        </authorList>
    </citation>
    <scope>NUCLEOTIDE SEQUENCE [LARGE SCALE GENOMIC DNA]</scope>
</reference>
<evidence type="ECO:0000313" key="10">
    <source>
        <dbReference type="EMBL" id="CAB3408467.1"/>
    </source>
</evidence>
<keyword evidence="8" id="KW-0805">Transcription regulation</keyword>
<dbReference type="GO" id="GO:0004725">
    <property type="term" value="F:protein tyrosine phosphatase activity"/>
    <property type="evidence" value="ECO:0007669"/>
    <property type="project" value="UniProtKB-EC"/>
</dbReference>
<dbReference type="InterPro" id="IPR028472">
    <property type="entry name" value="EYA"/>
</dbReference>
<comment type="caution">
    <text evidence="10">The sequence shown here is derived from an EMBL/GenBank/DDBJ whole genome shotgun (WGS) entry which is preliminary data.</text>
</comment>
<evidence type="ECO:0000256" key="9">
    <source>
        <dbReference type="SAM" id="MobiDB-lite"/>
    </source>
</evidence>
<sequence>MATTADSSTVWQTVQPSDATKDTSSTGLIAAESSTVYGQSSSATTAAASSSSSSAASYYGSYPSGYTMYASAANPAAYYQVASNLRAQNAAAATAAAFPYGLAANSSYYSASYPVDYSAYNNPYYSNLRGPYYNPLNPAAAYASVANSLNSESSFSNDSNAFALKEPTKKPKSKKKKTGSCSPGDETYARVFIWDIDDITMLSRNIIAHVTQHVPPFAPAGIYLHQLIERLVGLHFTDMNELQEGDVVNIEDAVVDESIIEGPIDNLRGLDIMRRVAPKYASLRQFYQEMSILNQEVPKKDDNTLINYKLIERCGMTSQEEHIYQAAVHLQSLFNQRWQTANRCLELVTKRSAESIEKYANVVICNEGIAYAAAQLLVAGQSSSVPIDNIYSTTKAGKEAIFEKIQSRYGKKCSFVSVTSSPETTTVAKKLSIPVWPVSASEDLEKLFTATRNYLLG</sequence>
<keyword evidence="8" id="KW-0804">Transcription</keyword>
<evidence type="ECO:0000256" key="4">
    <source>
        <dbReference type="ARBA" id="ARBA00022912"/>
    </source>
</evidence>
<evidence type="ECO:0000256" key="6">
    <source>
        <dbReference type="PIRSR" id="PIRSR628472-1"/>
    </source>
</evidence>
<comment type="similarity">
    <text evidence="1 8">Belongs to the HAD-like hydrolase superfamily. EYA family.</text>
</comment>
<dbReference type="PANTHER" id="PTHR10190">
    <property type="entry name" value="EYES ABSENT"/>
    <property type="match status" value="1"/>
</dbReference>
<dbReference type="EC" id="3.1.3.48" evidence="8"/>
<feature type="region of interest" description="Disordered" evidence="9">
    <location>
        <begin position="1"/>
        <end position="26"/>
    </location>
</feature>
<dbReference type="PANTHER" id="PTHR10190:SF16">
    <property type="entry name" value="DEVELOPMENTAL PROTEIN EYES ABSENT"/>
    <property type="match status" value="1"/>
</dbReference>
<evidence type="ECO:0000256" key="3">
    <source>
        <dbReference type="ARBA" id="ARBA00022842"/>
    </source>
</evidence>
<keyword evidence="7 8" id="KW-0479">Metal-binding</keyword>
<dbReference type="GO" id="GO:0045739">
    <property type="term" value="P:positive regulation of DNA repair"/>
    <property type="evidence" value="ECO:0007669"/>
    <property type="project" value="TreeGrafter"/>
</dbReference>
<dbReference type="GO" id="GO:0030154">
    <property type="term" value="P:cell differentiation"/>
    <property type="evidence" value="ECO:0007669"/>
    <property type="project" value="TreeGrafter"/>
</dbReference>
<feature type="binding site" evidence="7">
    <location>
        <position position="197"/>
    </location>
    <ligand>
        <name>Mg(2+)</name>
        <dbReference type="ChEBI" id="CHEBI:18420"/>
    </ligand>
</feature>
<dbReference type="GO" id="GO:0046872">
    <property type="term" value="F:metal ion binding"/>
    <property type="evidence" value="ECO:0007669"/>
    <property type="project" value="UniProtKB-KW"/>
</dbReference>